<evidence type="ECO:0000256" key="1">
    <source>
        <dbReference type="SAM" id="MobiDB-lite"/>
    </source>
</evidence>
<feature type="region of interest" description="Disordered" evidence="1">
    <location>
        <begin position="871"/>
        <end position="897"/>
    </location>
</feature>
<keyword evidence="3" id="KW-1185">Reference proteome</keyword>
<feature type="compositionally biased region" description="Basic and acidic residues" evidence="1">
    <location>
        <begin position="531"/>
        <end position="540"/>
    </location>
</feature>
<reference evidence="2" key="1">
    <citation type="journal article" date="2020" name="Stud. Mycol.">
        <title>101 Dothideomycetes genomes: a test case for predicting lifestyles and emergence of pathogens.</title>
        <authorList>
            <person name="Haridas S."/>
            <person name="Albert R."/>
            <person name="Binder M."/>
            <person name="Bloem J."/>
            <person name="Labutti K."/>
            <person name="Salamov A."/>
            <person name="Andreopoulos B."/>
            <person name="Baker S."/>
            <person name="Barry K."/>
            <person name="Bills G."/>
            <person name="Bluhm B."/>
            <person name="Cannon C."/>
            <person name="Castanera R."/>
            <person name="Culley D."/>
            <person name="Daum C."/>
            <person name="Ezra D."/>
            <person name="Gonzalez J."/>
            <person name="Henrissat B."/>
            <person name="Kuo A."/>
            <person name="Liang C."/>
            <person name="Lipzen A."/>
            <person name="Lutzoni F."/>
            <person name="Magnuson J."/>
            <person name="Mondo S."/>
            <person name="Nolan M."/>
            <person name="Ohm R."/>
            <person name="Pangilinan J."/>
            <person name="Park H.-J."/>
            <person name="Ramirez L."/>
            <person name="Alfaro M."/>
            <person name="Sun H."/>
            <person name="Tritt A."/>
            <person name="Yoshinaga Y."/>
            <person name="Zwiers L.-H."/>
            <person name="Turgeon B."/>
            <person name="Goodwin S."/>
            <person name="Spatafora J."/>
            <person name="Crous P."/>
            <person name="Grigoriev I."/>
        </authorList>
    </citation>
    <scope>NUCLEOTIDE SEQUENCE</scope>
    <source>
        <strain evidence="2">CBS 110217</strain>
    </source>
</reference>
<dbReference type="OrthoDB" id="5396360at2759"/>
<evidence type="ECO:0000313" key="2">
    <source>
        <dbReference type="EMBL" id="KAF2035747.1"/>
    </source>
</evidence>
<dbReference type="Proteomes" id="UP000799777">
    <property type="component" value="Unassembled WGS sequence"/>
</dbReference>
<proteinExistence type="predicted"/>
<sequence length="897" mass="96227">PSPTCVDTPIGFTVVDAPSGKTHFRGRDFFKLNRIELRCETAPGKSTVVEPSEDAAPDLFAVEASESPSPALAKVPLATPGDAMEIDSRPSMPVESGSHVHTGLHYERTKYHQPLQHIEGNRQSLAPPSSMRSPTTLPPMNTMPPKAPSNPVSSASPAIRPIHDPPYATQPSPRESSIGVAGRPHHVNGSIYPRSPAEVSMDAIERLQTQISQNSGALAAHTRDMRRGEESFQQLEASLRRDFAAQVQRQSVDIQRVDEAVARLHLEMQSMRQALEGVSHELVLHRTEMQRAPPSQLGQAASVPDAALELMAQQMTGLAHKATEVDMLKVTIEIMKKKIHRLEQGGSAAPAPHASAHGFQSQGPAQPQGQAVTSFPGNSAAAPHDSPSLSTPNNPQAQRSFGHSSSATLPEATYRLESAPGQSSGWASVNAGTKRTYANGVESSHEGATHVLGSPKRQKTVAADPHSSYAPSQTHTPQQAYDHRDTENPASRLPAPPTLPSQQSIPESVLASQTPQSAYAPYGTQDGPSDDSWRPESQRHMEHRPRGRPRSGPGSRGGRVRKSMPAQGHQPGTPEWEREDWQGVPESQAGPDGFYNHVARASRGIARRGSGGGGGRGGCAQSDRAASLGSQGVSLAFAMGSPNDPYAHTKKSRTKPIRNADGVLIRKDGRPDMRSQSSAANLRKAHARKEGEQSAQGSPTGVMPATLHHGPSADSPGTPTPSGFTHPDPNATPGARQKHNEIMGKMFPAGLDESRKQHDYAHQVFEGDRDHTAHPRNQHHHVGQSAAAKTAIKIKKEQIEQNRVANSQSPNDGDVDMDRTEGQHHAEPEEQTPGQQIEHEEAQWREQPAPPAETEIEQVVPETQAVELQTLDSQSSATLSAATQVNATGTTASEEHA</sequence>
<feature type="compositionally biased region" description="Low complexity" evidence="1">
    <location>
        <begin position="149"/>
        <end position="158"/>
    </location>
</feature>
<feature type="region of interest" description="Disordered" evidence="1">
    <location>
        <begin position="441"/>
        <end position="741"/>
    </location>
</feature>
<feature type="compositionally biased region" description="Polar residues" evidence="1">
    <location>
        <begin position="801"/>
        <end position="811"/>
    </location>
</feature>
<dbReference type="AlphaFoldDB" id="A0A9P4LTF8"/>
<feature type="compositionally biased region" description="Polar residues" evidence="1">
    <location>
        <begin position="387"/>
        <end position="405"/>
    </location>
</feature>
<feature type="compositionally biased region" description="Polar residues" evidence="1">
    <location>
        <begin position="500"/>
        <end position="517"/>
    </location>
</feature>
<feature type="compositionally biased region" description="Polar residues" evidence="1">
    <location>
        <begin position="121"/>
        <end position="133"/>
    </location>
</feature>
<feature type="compositionally biased region" description="Basic and acidic residues" evidence="1">
    <location>
        <begin position="754"/>
        <end position="773"/>
    </location>
</feature>
<feature type="compositionally biased region" description="Low complexity" evidence="1">
    <location>
        <begin position="599"/>
        <end position="608"/>
    </location>
</feature>
<organism evidence="2 3">
    <name type="scientific">Setomelanomma holmii</name>
    <dbReference type="NCBI Taxonomy" id="210430"/>
    <lineage>
        <taxon>Eukaryota</taxon>
        <taxon>Fungi</taxon>
        <taxon>Dikarya</taxon>
        <taxon>Ascomycota</taxon>
        <taxon>Pezizomycotina</taxon>
        <taxon>Dothideomycetes</taxon>
        <taxon>Pleosporomycetidae</taxon>
        <taxon>Pleosporales</taxon>
        <taxon>Pleosporineae</taxon>
        <taxon>Phaeosphaeriaceae</taxon>
        <taxon>Setomelanomma</taxon>
    </lineage>
</organism>
<feature type="compositionally biased region" description="Polar residues" evidence="1">
    <location>
        <begin position="885"/>
        <end position="897"/>
    </location>
</feature>
<feature type="region of interest" description="Disordered" evidence="1">
    <location>
        <begin position="121"/>
        <end position="184"/>
    </location>
</feature>
<feature type="non-terminal residue" evidence="2">
    <location>
        <position position="1"/>
    </location>
</feature>
<feature type="compositionally biased region" description="Basic and acidic residues" evidence="1">
    <location>
        <begin position="816"/>
        <end position="828"/>
    </location>
</feature>
<feature type="compositionally biased region" description="Low complexity" evidence="1">
    <location>
        <begin position="871"/>
        <end position="884"/>
    </location>
</feature>
<feature type="region of interest" description="Disordered" evidence="1">
    <location>
        <begin position="754"/>
        <end position="859"/>
    </location>
</feature>
<feature type="compositionally biased region" description="Polar residues" evidence="1">
    <location>
        <begin position="469"/>
        <end position="479"/>
    </location>
</feature>
<evidence type="ECO:0000313" key="3">
    <source>
        <dbReference type="Proteomes" id="UP000799777"/>
    </source>
</evidence>
<accession>A0A9P4LTF8</accession>
<gene>
    <name evidence="2" type="ORF">EK21DRAFT_53125</name>
</gene>
<name>A0A9P4LTF8_9PLEO</name>
<feature type="compositionally biased region" description="Low complexity" evidence="1">
    <location>
        <begin position="345"/>
        <end position="371"/>
    </location>
</feature>
<comment type="caution">
    <text evidence="2">The sequence shown here is derived from an EMBL/GenBank/DDBJ whole genome shotgun (WGS) entry which is preliminary data.</text>
</comment>
<feature type="compositionally biased region" description="Gly residues" evidence="1">
    <location>
        <begin position="609"/>
        <end position="618"/>
    </location>
</feature>
<feature type="compositionally biased region" description="Basic and acidic residues" evidence="1">
    <location>
        <begin position="664"/>
        <end position="673"/>
    </location>
</feature>
<dbReference type="EMBL" id="ML978156">
    <property type="protein sequence ID" value="KAF2035747.1"/>
    <property type="molecule type" value="Genomic_DNA"/>
</dbReference>
<feature type="region of interest" description="Disordered" evidence="1">
    <location>
        <begin position="344"/>
        <end position="405"/>
    </location>
</feature>
<protein>
    <submittedName>
        <fullName evidence="2">Uncharacterized protein</fullName>
    </submittedName>
</protein>